<dbReference type="Pfam" id="PF00132">
    <property type="entry name" value="Hexapep"/>
    <property type="match status" value="1"/>
</dbReference>
<evidence type="ECO:0000256" key="4">
    <source>
        <dbReference type="ARBA" id="ARBA00023315"/>
    </source>
</evidence>
<dbReference type="InterPro" id="IPR018357">
    <property type="entry name" value="Hexapep_transf_CS"/>
</dbReference>
<reference evidence="7" key="1">
    <citation type="journal article" date="2019" name="Int. J. Syst. Evol. Microbiol.">
        <title>The Global Catalogue of Microorganisms (GCM) 10K type strain sequencing project: providing services to taxonomists for standard genome sequencing and annotation.</title>
        <authorList>
            <consortium name="The Broad Institute Genomics Platform"/>
            <consortium name="The Broad Institute Genome Sequencing Center for Infectious Disease"/>
            <person name="Wu L."/>
            <person name="Ma J."/>
        </authorList>
    </citation>
    <scope>NUCLEOTIDE SEQUENCE [LARGE SCALE GENOMIC DNA]</scope>
    <source>
        <strain evidence="7">JCM 17633</strain>
    </source>
</reference>
<comment type="similarity">
    <text evidence="1">Belongs to the transferase hexapeptide repeat family.</text>
</comment>
<dbReference type="Proteomes" id="UP001501682">
    <property type="component" value="Unassembled WGS sequence"/>
</dbReference>
<dbReference type="InterPro" id="IPR041561">
    <property type="entry name" value="PglD_N"/>
</dbReference>
<sequence>MIIIGAKGFAKEILQIVSVDMDLHDDDIVFFDNVSTDLPLKIYDRFRLLTSFDAVKSYLSKSEDKSFVLGLGQPKHRQSLYQKFMELGAEPLTVYSKNSEVGSFDVEVGMGTSIMSGVIVTNSIEIGKGCLININATIGHDCVVGDFVEISPDVNISGHCIIGNGTSIGTSAVVIPNVKIGKNVIVGAGTVVIKDVPDNCTVVGVPGKIISK</sequence>
<dbReference type="EMBL" id="BAABCB010000020">
    <property type="protein sequence ID" value="GAA4244676.1"/>
    <property type="molecule type" value="Genomic_DNA"/>
</dbReference>
<keyword evidence="2" id="KW-0808">Transferase</keyword>
<dbReference type="NCBIfam" id="TIGR03570">
    <property type="entry name" value="NeuD_NnaD"/>
    <property type="match status" value="1"/>
</dbReference>
<evidence type="ECO:0000256" key="3">
    <source>
        <dbReference type="ARBA" id="ARBA00022737"/>
    </source>
</evidence>
<dbReference type="InterPro" id="IPR050179">
    <property type="entry name" value="Trans_hexapeptide_repeat"/>
</dbReference>
<keyword evidence="3" id="KW-0677">Repeat</keyword>
<evidence type="ECO:0000259" key="5">
    <source>
        <dbReference type="Pfam" id="PF17836"/>
    </source>
</evidence>
<proteinExistence type="inferred from homology"/>
<dbReference type="InterPro" id="IPR011004">
    <property type="entry name" value="Trimer_LpxA-like_sf"/>
</dbReference>
<dbReference type="SUPFAM" id="SSF51161">
    <property type="entry name" value="Trimeric LpxA-like enzymes"/>
    <property type="match status" value="1"/>
</dbReference>
<organism evidence="6 7">
    <name type="scientific">Winogradskyella damuponensis</name>
    <dbReference type="NCBI Taxonomy" id="943939"/>
    <lineage>
        <taxon>Bacteria</taxon>
        <taxon>Pseudomonadati</taxon>
        <taxon>Bacteroidota</taxon>
        <taxon>Flavobacteriia</taxon>
        <taxon>Flavobacteriales</taxon>
        <taxon>Flavobacteriaceae</taxon>
        <taxon>Winogradskyella</taxon>
    </lineage>
</organism>
<dbReference type="Gene3D" id="3.40.50.20">
    <property type="match status" value="1"/>
</dbReference>
<evidence type="ECO:0000256" key="1">
    <source>
        <dbReference type="ARBA" id="ARBA00007274"/>
    </source>
</evidence>
<accession>A0ABP8CXR7</accession>
<dbReference type="InterPro" id="IPR020019">
    <property type="entry name" value="AcTrfase_PglD-like"/>
</dbReference>
<dbReference type="RefSeq" id="WP_344714956.1">
    <property type="nucleotide sequence ID" value="NZ_BAABCB010000020.1"/>
</dbReference>
<gene>
    <name evidence="6" type="ORF">GCM10022292_24270</name>
</gene>
<dbReference type="PANTHER" id="PTHR43300">
    <property type="entry name" value="ACETYLTRANSFERASE"/>
    <property type="match status" value="1"/>
</dbReference>
<dbReference type="PANTHER" id="PTHR43300:SF7">
    <property type="entry name" value="UDP-N-ACETYLBACILLOSAMINE N-ACETYLTRANSFERASE"/>
    <property type="match status" value="1"/>
</dbReference>
<dbReference type="InterPro" id="IPR001451">
    <property type="entry name" value="Hexapep"/>
</dbReference>
<comment type="caution">
    <text evidence="6">The sequence shown here is derived from an EMBL/GenBank/DDBJ whole genome shotgun (WGS) entry which is preliminary data.</text>
</comment>
<name>A0ABP8CXR7_9FLAO</name>
<keyword evidence="4" id="KW-0012">Acyltransferase</keyword>
<keyword evidence="7" id="KW-1185">Reference proteome</keyword>
<dbReference type="Pfam" id="PF17836">
    <property type="entry name" value="PglD_N"/>
    <property type="match status" value="1"/>
</dbReference>
<evidence type="ECO:0000313" key="6">
    <source>
        <dbReference type="EMBL" id="GAA4244676.1"/>
    </source>
</evidence>
<protein>
    <submittedName>
        <fullName evidence="6">Acetyltransferase</fullName>
    </submittedName>
</protein>
<dbReference type="Gene3D" id="2.160.10.10">
    <property type="entry name" value="Hexapeptide repeat proteins"/>
    <property type="match status" value="1"/>
</dbReference>
<evidence type="ECO:0000313" key="7">
    <source>
        <dbReference type="Proteomes" id="UP001501682"/>
    </source>
</evidence>
<dbReference type="PROSITE" id="PS00101">
    <property type="entry name" value="HEXAPEP_TRANSFERASES"/>
    <property type="match status" value="1"/>
</dbReference>
<evidence type="ECO:0000256" key="2">
    <source>
        <dbReference type="ARBA" id="ARBA00022679"/>
    </source>
</evidence>
<dbReference type="CDD" id="cd03360">
    <property type="entry name" value="LbH_AT_putative"/>
    <property type="match status" value="1"/>
</dbReference>
<feature type="domain" description="PglD N-terminal" evidence="5">
    <location>
        <begin position="2"/>
        <end position="84"/>
    </location>
</feature>